<proteinExistence type="predicted"/>
<evidence type="ECO:0000313" key="2">
    <source>
        <dbReference type="EMBL" id="KAK5700795.1"/>
    </source>
</evidence>
<keyword evidence="1" id="KW-0560">Oxidoreductase</keyword>
<dbReference type="Proteomes" id="UP001310594">
    <property type="component" value="Unassembled WGS sequence"/>
</dbReference>
<dbReference type="Gene3D" id="3.40.50.720">
    <property type="entry name" value="NAD(P)-binding Rossmann-like Domain"/>
    <property type="match status" value="1"/>
</dbReference>
<dbReference type="PANTHER" id="PTHR47534">
    <property type="entry name" value="YALI0E05731P"/>
    <property type="match status" value="1"/>
</dbReference>
<gene>
    <name evidence="2" type="ORF">LTR97_005312</name>
</gene>
<dbReference type="SUPFAM" id="SSF51735">
    <property type="entry name" value="NAD(P)-binding Rossmann-fold domains"/>
    <property type="match status" value="1"/>
</dbReference>
<sequence>MVALSEVRSANAALNKIHSTSTAVFVGATRGIGLATLEAFAEHIPNPTAIIIGRSRIAFATELESLRQLNPNGTYTFIESEITLIKDIDTVCETIKRILGGSKIDLLITSQGYISFAGRETNADGLDNSISLRYYGRVRFTQNLLPVIATHGRVISILAGGQEGKILEDDLDLERNYTIPQSAAQFASMTTLSFDHLAAQNPGKSFVHAFPGLTSTGLLGRSATGVLGVVFRWVLEPVLGLFSAKAEDVGERMLYYGTAAEFAEGSWALDEKGTSKEVEMLEGYRATGWAEKVSEHNERIPEVTRLQIGVTVEERIMFLQLTRNEKWSSPVRRNGVLSENADHAVSRRCAVDEHRISEVYDDVVTGVSIVALSALHNRLDSSASTINYILLIARLMILV</sequence>
<organism evidence="2 3">
    <name type="scientific">Elasticomyces elasticus</name>
    <dbReference type="NCBI Taxonomy" id="574655"/>
    <lineage>
        <taxon>Eukaryota</taxon>
        <taxon>Fungi</taxon>
        <taxon>Dikarya</taxon>
        <taxon>Ascomycota</taxon>
        <taxon>Pezizomycotina</taxon>
        <taxon>Dothideomycetes</taxon>
        <taxon>Dothideomycetidae</taxon>
        <taxon>Mycosphaerellales</taxon>
        <taxon>Teratosphaeriaceae</taxon>
        <taxon>Elasticomyces</taxon>
    </lineage>
</organism>
<protein>
    <submittedName>
        <fullName evidence="2">Uncharacterized protein</fullName>
    </submittedName>
</protein>
<dbReference type="Pfam" id="PF00106">
    <property type="entry name" value="adh_short"/>
    <property type="match status" value="1"/>
</dbReference>
<accession>A0AAN7WA68</accession>
<dbReference type="AlphaFoldDB" id="A0AAN7WA68"/>
<name>A0AAN7WA68_9PEZI</name>
<dbReference type="InterPro" id="IPR002347">
    <property type="entry name" value="SDR_fam"/>
</dbReference>
<evidence type="ECO:0000256" key="1">
    <source>
        <dbReference type="ARBA" id="ARBA00023002"/>
    </source>
</evidence>
<dbReference type="GO" id="GO:0016491">
    <property type="term" value="F:oxidoreductase activity"/>
    <property type="evidence" value="ECO:0007669"/>
    <property type="project" value="UniProtKB-KW"/>
</dbReference>
<comment type="caution">
    <text evidence="2">The sequence shown here is derived from an EMBL/GenBank/DDBJ whole genome shotgun (WGS) entry which is preliminary data.</text>
</comment>
<evidence type="ECO:0000313" key="3">
    <source>
        <dbReference type="Proteomes" id="UP001310594"/>
    </source>
</evidence>
<reference evidence="2" key="1">
    <citation type="submission" date="2023-08" db="EMBL/GenBank/DDBJ databases">
        <title>Black Yeasts Isolated from many extreme environments.</title>
        <authorList>
            <person name="Coleine C."/>
            <person name="Stajich J.E."/>
            <person name="Selbmann L."/>
        </authorList>
    </citation>
    <scope>NUCLEOTIDE SEQUENCE</scope>
    <source>
        <strain evidence="2">CCFEE 5810</strain>
    </source>
</reference>
<dbReference type="InterPro" id="IPR036291">
    <property type="entry name" value="NAD(P)-bd_dom_sf"/>
</dbReference>
<dbReference type="PANTHER" id="PTHR47534:SF3">
    <property type="entry name" value="ALCOHOL DEHYDROGENASE-LIKE C-TERMINAL DOMAIN-CONTAINING PROTEIN"/>
    <property type="match status" value="1"/>
</dbReference>
<dbReference type="InterPro" id="IPR052228">
    <property type="entry name" value="Sec_Metab_Biosynth_Oxidored"/>
</dbReference>
<dbReference type="EMBL" id="JAVRQU010000007">
    <property type="protein sequence ID" value="KAK5700795.1"/>
    <property type="molecule type" value="Genomic_DNA"/>
</dbReference>